<evidence type="ECO:0000313" key="5">
    <source>
        <dbReference type="Proteomes" id="UP000652720"/>
    </source>
</evidence>
<evidence type="ECO:0000256" key="1">
    <source>
        <dbReference type="SAM" id="MobiDB-lite"/>
    </source>
</evidence>
<proteinExistence type="predicted"/>
<dbReference type="Proteomes" id="UP000630135">
    <property type="component" value="Unassembled WGS sequence"/>
</dbReference>
<sequence length="248" mass="25562">MVAGPYPTKAMFEQLKGRVDALGSGGASGGGAAASADPTPTVVIAPQGTPTTGPADLRGAQITWQRRTLNLAAVAIAGDVTLTGLSVLGASGQESVLAEYEAALLPRRVDGQGTPQLSTVYALPEPMLLTDGAVVLTFADQAPLTLFSEASVAPTGVRLNAWRPDASAVPFRLAAALCELPWEGLRVVPAPTDPLSNFTEFDASYTPPRRVEVVWPASGSPYLHVLVFSTASADGQSFSVPLSPGLPQ</sequence>
<keyword evidence="4" id="KW-1185">Reference proteome</keyword>
<gene>
    <name evidence="3" type="ORF">GCM10008021_03780</name>
    <name evidence="2" type="ORF">GCM10010914_07110</name>
</gene>
<name>A0AAV4K4X5_9DEIO</name>
<protein>
    <submittedName>
        <fullName evidence="2">Uncharacterized protein</fullName>
    </submittedName>
</protein>
<dbReference type="EMBL" id="BMMA01000004">
    <property type="protein sequence ID" value="GGI75462.1"/>
    <property type="molecule type" value="Genomic_DNA"/>
</dbReference>
<dbReference type="RefSeq" id="WP_164993963.1">
    <property type="nucleotide sequence ID" value="NZ_BMLZ01000003.1"/>
</dbReference>
<reference evidence="3" key="1">
    <citation type="journal article" date="2014" name="Int. J. Syst. Evol. Microbiol.">
        <title>Complete genome of a new Firmicutes species belonging to the dominant human colonic microbiota ('Ruminococcus bicirculans') reveals two chromosomes and a selective capacity to utilize plant glucans.</title>
        <authorList>
            <consortium name="NISC Comparative Sequencing Program"/>
            <person name="Wegmann U."/>
            <person name="Louis P."/>
            <person name="Goesmann A."/>
            <person name="Henrissat B."/>
            <person name="Duncan S.H."/>
            <person name="Flint H.J."/>
        </authorList>
    </citation>
    <scope>NUCLEOTIDE SEQUENCE</scope>
    <source>
        <strain evidence="3">CGMCC 1.8884</strain>
    </source>
</reference>
<reference evidence="2" key="4">
    <citation type="submission" date="2023-08" db="EMBL/GenBank/DDBJ databases">
        <authorList>
            <person name="Sun Q."/>
            <person name="Zhou Y."/>
        </authorList>
    </citation>
    <scope>NUCLEOTIDE SEQUENCE</scope>
    <source>
        <strain evidence="3">CGMCC 1.8884</strain>
        <strain evidence="2">CGMCC 1.8885</strain>
    </source>
</reference>
<evidence type="ECO:0000313" key="2">
    <source>
        <dbReference type="EMBL" id="GGI75462.1"/>
    </source>
</evidence>
<dbReference type="AlphaFoldDB" id="A0AAV4K4X5"/>
<evidence type="ECO:0000313" key="4">
    <source>
        <dbReference type="Proteomes" id="UP000630135"/>
    </source>
</evidence>
<evidence type="ECO:0000313" key="3">
    <source>
        <dbReference type="EMBL" id="GGP28727.1"/>
    </source>
</evidence>
<dbReference type="Proteomes" id="UP000652720">
    <property type="component" value="Unassembled WGS sequence"/>
</dbReference>
<accession>A0AAV4K4X5</accession>
<organism evidence="2 5">
    <name type="scientific">Deinococcus wulumuqiensis</name>
    <dbReference type="NCBI Taxonomy" id="980427"/>
    <lineage>
        <taxon>Bacteria</taxon>
        <taxon>Thermotogati</taxon>
        <taxon>Deinococcota</taxon>
        <taxon>Deinococci</taxon>
        <taxon>Deinococcales</taxon>
        <taxon>Deinococcaceae</taxon>
        <taxon>Deinococcus</taxon>
    </lineage>
</organism>
<feature type="region of interest" description="Disordered" evidence="1">
    <location>
        <begin position="26"/>
        <end position="56"/>
    </location>
</feature>
<reference evidence="2" key="2">
    <citation type="journal article" date="2014" name="Int. J. Syst. Evol. Microbiol.">
        <title>Complete genome sequence of Corynebacterium casei LMG S-19264T (=DSM 44701T), isolated from a smear-ripened cheese.</title>
        <authorList>
            <consortium name="US DOE Joint Genome Institute (JGI-PGF)"/>
            <person name="Walter F."/>
            <person name="Albersmeier A."/>
            <person name="Kalinowski J."/>
            <person name="Ruckert C."/>
        </authorList>
    </citation>
    <scope>NUCLEOTIDE SEQUENCE</scope>
    <source>
        <strain evidence="2">CGMCC 1.8885</strain>
    </source>
</reference>
<dbReference type="GeneID" id="59164548"/>
<comment type="caution">
    <text evidence="2">The sequence shown here is derived from an EMBL/GenBank/DDBJ whole genome shotgun (WGS) entry which is preliminary data.</text>
</comment>
<dbReference type="EMBL" id="BMLZ01000003">
    <property type="protein sequence ID" value="GGP28727.1"/>
    <property type="molecule type" value="Genomic_DNA"/>
</dbReference>
<reference evidence="4" key="3">
    <citation type="journal article" date="2019" name="Int. J. Syst. Evol. Microbiol.">
        <title>The Global Catalogue of Microorganisms (GCM) 10K type strain sequencing project: providing services to taxonomists for standard genome sequencing and annotation.</title>
        <authorList>
            <consortium name="The Broad Institute Genomics Platform"/>
            <consortium name="The Broad Institute Genome Sequencing Center for Infectious Disease"/>
            <person name="Wu L."/>
            <person name="Ma J."/>
        </authorList>
    </citation>
    <scope>NUCLEOTIDE SEQUENCE [LARGE SCALE GENOMIC DNA]</scope>
    <source>
        <strain evidence="4">CGMCC 1.8884</strain>
    </source>
</reference>